<dbReference type="AlphaFoldDB" id="A0A918P4H3"/>
<organism evidence="2 3">
    <name type="scientific">Streptomyces minutiscleroticus</name>
    <dbReference type="NCBI Taxonomy" id="68238"/>
    <lineage>
        <taxon>Bacteria</taxon>
        <taxon>Bacillati</taxon>
        <taxon>Actinomycetota</taxon>
        <taxon>Actinomycetes</taxon>
        <taxon>Kitasatosporales</taxon>
        <taxon>Streptomycetaceae</taxon>
        <taxon>Streptomyces</taxon>
    </lineage>
</organism>
<feature type="region of interest" description="Disordered" evidence="1">
    <location>
        <begin position="1"/>
        <end position="28"/>
    </location>
</feature>
<evidence type="ECO:0000313" key="3">
    <source>
        <dbReference type="Proteomes" id="UP000619244"/>
    </source>
</evidence>
<dbReference type="EMBL" id="BMVU01000142">
    <property type="protein sequence ID" value="GGY19131.1"/>
    <property type="molecule type" value="Genomic_DNA"/>
</dbReference>
<gene>
    <name evidence="2" type="ORF">GCM10010358_82590</name>
</gene>
<name>A0A918P4H3_9ACTN</name>
<evidence type="ECO:0000256" key="1">
    <source>
        <dbReference type="SAM" id="MobiDB-lite"/>
    </source>
</evidence>
<keyword evidence="3" id="KW-1185">Reference proteome</keyword>
<reference evidence="2" key="1">
    <citation type="journal article" date="2014" name="Int. J. Syst. Evol. Microbiol.">
        <title>Complete genome sequence of Corynebacterium casei LMG S-19264T (=DSM 44701T), isolated from a smear-ripened cheese.</title>
        <authorList>
            <consortium name="US DOE Joint Genome Institute (JGI-PGF)"/>
            <person name="Walter F."/>
            <person name="Albersmeier A."/>
            <person name="Kalinowski J."/>
            <person name="Ruckert C."/>
        </authorList>
    </citation>
    <scope>NUCLEOTIDE SEQUENCE</scope>
    <source>
        <strain evidence="2">JCM 4790</strain>
    </source>
</reference>
<evidence type="ECO:0000313" key="2">
    <source>
        <dbReference type="EMBL" id="GGY19131.1"/>
    </source>
</evidence>
<sequence>MVQADSGPRPGGRSAKTRGAASGAVRVRGPGSIGSGGVCKNAVRVSVTFRACVAPDAAAALAVPPISRTGRSSAAAAASRSAGVRCHSFSVTRLPAALSACLDSFGLVMPIA</sequence>
<comment type="caution">
    <text evidence="2">The sequence shown here is derived from an EMBL/GenBank/DDBJ whole genome shotgun (WGS) entry which is preliminary data.</text>
</comment>
<protein>
    <submittedName>
        <fullName evidence="2">Uncharacterized protein</fullName>
    </submittedName>
</protein>
<reference evidence="2" key="2">
    <citation type="submission" date="2020-09" db="EMBL/GenBank/DDBJ databases">
        <authorList>
            <person name="Sun Q."/>
            <person name="Ohkuma M."/>
        </authorList>
    </citation>
    <scope>NUCLEOTIDE SEQUENCE</scope>
    <source>
        <strain evidence="2">JCM 4790</strain>
    </source>
</reference>
<accession>A0A918P4H3</accession>
<proteinExistence type="predicted"/>
<dbReference type="Proteomes" id="UP000619244">
    <property type="component" value="Unassembled WGS sequence"/>
</dbReference>